<dbReference type="InterPro" id="IPR043129">
    <property type="entry name" value="ATPase_NBD"/>
</dbReference>
<dbReference type="Proteomes" id="UP001059617">
    <property type="component" value="Chromosome"/>
</dbReference>
<evidence type="ECO:0000259" key="3">
    <source>
        <dbReference type="Pfam" id="PF05378"/>
    </source>
</evidence>
<dbReference type="RefSeq" id="WP_259863829.1">
    <property type="nucleotide sequence ID" value="NZ_BAAAST010000012.1"/>
</dbReference>
<dbReference type="InterPro" id="IPR008040">
    <property type="entry name" value="Hydant_A_N"/>
</dbReference>
<feature type="region of interest" description="Disordered" evidence="1">
    <location>
        <begin position="611"/>
        <end position="634"/>
    </location>
</feature>
<dbReference type="Pfam" id="PF01968">
    <property type="entry name" value="Hydantoinase_A"/>
    <property type="match status" value="1"/>
</dbReference>
<accession>A0ABY5W6H4</accession>
<feature type="domain" description="Hydantoinase/oxoprolinase N-terminal" evidence="3">
    <location>
        <begin position="17"/>
        <end position="190"/>
    </location>
</feature>
<dbReference type="PANTHER" id="PTHR11365">
    <property type="entry name" value="5-OXOPROLINASE RELATED"/>
    <property type="match status" value="1"/>
</dbReference>
<evidence type="ECO:0000313" key="5">
    <source>
        <dbReference type="Proteomes" id="UP001059617"/>
    </source>
</evidence>
<evidence type="ECO:0000259" key="2">
    <source>
        <dbReference type="Pfam" id="PF01968"/>
    </source>
</evidence>
<dbReference type="InterPro" id="IPR002821">
    <property type="entry name" value="Hydantoinase_A"/>
</dbReference>
<feature type="domain" description="Hydantoinase A/oxoprolinase" evidence="2">
    <location>
        <begin position="211"/>
        <end position="491"/>
    </location>
</feature>
<protein>
    <submittedName>
        <fullName evidence="4">Hydantoinase/oxoprolinase family protein</fullName>
    </submittedName>
</protein>
<sequence>MTSADKAVQQQKDEVLLGVDIGGTFTDIVAVNPRTGEVIEAKTPTTHHGLEEGLRKGIKLIQDAGYSIKSVNHGTTVITNALTEGNLAKTAVLCTRGFRDVLEFKRLWRERLFGYDWERPDALVPRDLRFEVAERIGAEGQVVVALDEDEVRSIARKLREEEVAAVAVTFLFSFKNPAHERRTVEILAEELPDIPVSASADILPEIHEYERAATTTVNALVRPVIAGYLDRVSKTLAEIGVSGPLRMVRSDGALMTPKAAQREPFRLINSGPSAGVIGANLVGREEGWDRIITMDMGGTTTDVALIWDGVAQRSRENDVLWNTPVRASQVDIRSIGAGGGSIIGLDATGLYVGPRSAGSMPGPACYGHGGTNATVVDALLVLGALPVGLARDTLRLDVEASRQALINSMPGYASAEEAALAVYEVTLSKMALLIREMTVNRGYDPRECVLMCFGGAGGAFAVDLAEHLGIEKVCLPPASSVFSAFGAARSRPVSECIIGISERRENLTDNDVTKLFKQVEGDVRARMADENESVVDIEFEIDVKYRSQPETLTVPVENTGDAPTATDAAIAAFHSEHTRLYHLDRSDEAVEIVLVRARALGAESEVVARVSTHGTSAEDPAATSPSRTWHRPGKSHDAVEVVSLSAMPEVVNGPAFLQDENTTIAVPPGSRATRSPKSGAVILEVGA</sequence>
<evidence type="ECO:0000256" key="1">
    <source>
        <dbReference type="SAM" id="MobiDB-lite"/>
    </source>
</evidence>
<reference evidence="4" key="1">
    <citation type="submission" date="2021-04" db="EMBL/GenBank/DDBJ databases">
        <authorList>
            <person name="Hartkoorn R.C."/>
            <person name="Beaudoing E."/>
            <person name="Hot D."/>
        </authorList>
    </citation>
    <scope>NUCLEOTIDE SEQUENCE</scope>
    <source>
        <strain evidence="4">NRRL B-16292</strain>
    </source>
</reference>
<keyword evidence="5" id="KW-1185">Reference proteome</keyword>
<evidence type="ECO:0000313" key="4">
    <source>
        <dbReference type="EMBL" id="UWP85658.1"/>
    </source>
</evidence>
<name>A0ABY5W6H4_9ACTN</name>
<organism evidence="4 5">
    <name type="scientific">Dactylosporangium fulvum</name>
    <dbReference type="NCBI Taxonomy" id="53359"/>
    <lineage>
        <taxon>Bacteria</taxon>
        <taxon>Bacillati</taxon>
        <taxon>Actinomycetota</taxon>
        <taxon>Actinomycetes</taxon>
        <taxon>Micromonosporales</taxon>
        <taxon>Micromonosporaceae</taxon>
        <taxon>Dactylosporangium</taxon>
    </lineage>
</organism>
<dbReference type="PANTHER" id="PTHR11365:SF23">
    <property type="entry name" value="HYPOTHETICAL 5-OXOPROLINASE (EUROFUNG)-RELATED"/>
    <property type="match status" value="1"/>
</dbReference>
<reference evidence="4" key="2">
    <citation type="submission" date="2022-09" db="EMBL/GenBank/DDBJ databases">
        <title>Biosynthetic gene clusters of Dactylosporangioum fulvum.</title>
        <authorList>
            <person name="Caradec T."/>
        </authorList>
    </citation>
    <scope>NUCLEOTIDE SEQUENCE</scope>
    <source>
        <strain evidence="4">NRRL B-16292</strain>
    </source>
</reference>
<dbReference type="SUPFAM" id="SSF53067">
    <property type="entry name" value="Actin-like ATPase domain"/>
    <property type="match status" value="1"/>
</dbReference>
<proteinExistence type="predicted"/>
<dbReference type="InterPro" id="IPR045079">
    <property type="entry name" value="Oxoprolinase-like"/>
</dbReference>
<dbReference type="EMBL" id="CP073720">
    <property type="protein sequence ID" value="UWP85658.1"/>
    <property type="molecule type" value="Genomic_DNA"/>
</dbReference>
<dbReference type="Pfam" id="PF05378">
    <property type="entry name" value="Hydant_A_N"/>
    <property type="match status" value="1"/>
</dbReference>
<gene>
    <name evidence="4" type="ORF">Dfulv_16015</name>
</gene>